<dbReference type="OMA" id="MACNLNP"/>
<feature type="compositionally biased region" description="Basic and acidic residues" evidence="1">
    <location>
        <begin position="302"/>
        <end position="315"/>
    </location>
</feature>
<dbReference type="OrthoDB" id="9931672at2759"/>
<dbReference type="GO" id="GO:0042059">
    <property type="term" value="P:negative regulation of epidermal growth factor receptor signaling pathway"/>
    <property type="evidence" value="ECO:0007669"/>
    <property type="project" value="TreeGrafter"/>
</dbReference>
<feature type="compositionally biased region" description="Polar residues" evidence="1">
    <location>
        <begin position="257"/>
        <end position="267"/>
    </location>
</feature>
<evidence type="ECO:0000256" key="1">
    <source>
        <dbReference type="SAM" id="MobiDB-lite"/>
    </source>
</evidence>
<feature type="region of interest" description="Disordered" evidence="1">
    <location>
        <begin position="214"/>
        <end position="283"/>
    </location>
</feature>
<dbReference type="PANTHER" id="PTHR14254:SF5">
    <property type="entry name" value="ERBB RECEPTOR FEEDBACK INHIBITOR 1"/>
    <property type="match status" value="1"/>
</dbReference>
<dbReference type="GO" id="GO:0045616">
    <property type="term" value="P:regulation of keratinocyte differentiation"/>
    <property type="evidence" value="ECO:0007669"/>
    <property type="project" value="TreeGrafter"/>
</dbReference>
<dbReference type="InterPro" id="IPR052112">
    <property type="entry name" value="EGFR_SigReg_Kinase"/>
</dbReference>
<protein>
    <submittedName>
        <fullName evidence="2">Uncharacterized protein</fullName>
    </submittedName>
</protein>
<proteinExistence type="predicted"/>
<evidence type="ECO:0000313" key="2">
    <source>
        <dbReference type="EMBL" id="GCC35029.1"/>
    </source>
</evidence>
<feature type="region of interest" description="Disordered" evidence="1">
    <location>
        <begin position="300"/>
        <end position="333"/>
    </location>
</feature>
<organism evidence="2 3">
    <name type="scientific">Chiloscyllium punctatum</name>
    <name type="common">Brownbanded bambooshark</name>
    <name type="synonym">Hemiscyllium punctatum</name>
    <dbReference type="NCBI Taxonomy" id="137246"/>
    <lineage>
        <taxon>Eukaryota</taxon>
        <taxon>Metazoa</taxon>
        <taxon>Chordata</taxon>
        <taxon>Craniata</taxon>
        <taxon>Vertebrata</taxon>
        <taxon>Chondrichthyes</taxon>
        <taxon>Elasmobranchii</taxon>
        <taxon>Galeomorphii</taxon>
        <taxon>Galeoidea</taxon>
        <taxon>Orectolobiformes</taxon>
        <taxon>Hemiscylliidae</taxon>
        <taxon>Chiloscyllium</taxon>
    </lineage>
</organism>
<feature type="compositionally biased region" description="Polar residues" evidence="1">
    <location>
        <begin position="316"/>
        <end position="327"/>
    </location>
</feature>
<feature type="compositionally biased region" description="Pro residues" evidence="1">
    <location>
        <begin position="272"/>
        <end position="283"/>
    </location>
</feature>
<reference evidence="2 3" key="1">
    <citation type="journal article" date="2018" name="Nat. Ecol. Evol.">
        <title>Shark genomes provide insights into elasmobranch evolution and the origin of vertebrates.</title>
        <authorList>
            <person name="Hara Y"/>
            <person name="Yamaguchi K"/>
            <person name="Onimaru K"/>
            <person name="Kadota M"/>
            <person name="Koyanagi M"/>
            <person name="Keeley SD"/>
            <person name="Tatsumi K"/>
            <person name="Tanaka K"/>
            <person name="Motone F"/>
            <person name="Kageyama Y"/>
            <person name="Nozu R"/>
            <person name="Adachi N"/>
            <person name="Nishimura O"/>
            <person name="Nakagawa R"/>
            <person name="Tanegashima C"/>
            <person name="Kiyatake I"/>
            <person name="Matsumoto R"/>
            <person name="Murakumo K"/>
            <person name="Nishida K"/>
            <person name="Terakita A"/>
            <person name="Kuratani S"/>
            <person name="Sato K"/>
            <person name="Hyodo S Kuraku.S."/>
        </authorList>
    </citation>
    <scope>NUCLEOTIDE SEQUENCE [LARGE SCALE GENOMIC DNA]</scope>
</reference>
<gene>
    <name evidence="2" type="ORF">chiPu_0013509</name>
</gene>
<accession>A0A401SX98</accession>
<dbReference type="AlphaFoldDB" id="A0A401SX98"/>
<comment type="caution">
    <text evidence="2">The sequence shown here is derived from an EMBL/GenBank/DDBJ whole genome shotgun (WGS) entry which is preliminary data.</text>
</comment>
<evidence type="ECO:0000313" key="3">
    <source>
        <dbReference type="Proteomes" id="UP000287033"/>
    </source>
</evidence>
<name>A0A401SX98_CHIPU</name>
<sequence>MFPFKAELECLRRISCPVKLIRSIYCTDPRAMTCMLNAAPHQQPYIVTSNNWQEMDPVQLNGHCCFGSCLRSSFHKLRPAALKMSNNEEPFLQMEKDQLLSPFKRLSVDNTIQSPPQTPVKGTSPPSISGCFSDRSSKPLPPLPITGDVSFDDVDSEVESITSSETDFLLQDYRPLSFRYNTPSRRSFRGCGQTNYAYSESANRTRLPEGCNRIKKDSNLESTEVTEKPVQPHRKLQRSHSGPAGSYNKPVAFKNGSCLSRSSPNSNEVKPEVPPRVPIPPRLVKPDYRRWSAEVMSGMYCDEDRPPKIPPREPVSRNNSRTPSPKSLPSYLNGVMPPTRSFAPDPKYVSNKILQRQSSDGAGTKVPCILPIMEDGRKMSSTHYYLLPERPPYLEKFQKYLVEAQNTWESNDCTTENFKTFALTKPATVKGKSVAYVEAP</sequence>
<dbReference type="PANTHER" id="PTHR14254">
    <property type="entry name" value="GENE 33 POLYPEPTIDE"/>
    <property type="match status" value="1"/>
</dbReference>
<dbReference type="EMBL" id="BEZZ01000658">
    <property type="protein sequence ID" value="GCC35029.1"/>
    <property type="molecule type" value="Genomic_DNA"/>
</dbReference>
<keyword evidence="3" id="KW-1185">Reference proteome</keyword>
<dbReference type="Proteomes" id="UP000287033">
    <property type="component" value="Unassembled WGS sequence"/>
</dbReference>